<evidence type="ECO:0000313" key="14">
    <source>
        <dbReference type="Proteomes" id="UP001293593"/>
    </source>
</evidence>
<keyword evidence="7 10" id="KW-0408">Iron</keyword>
<evidence type="ECO:0000256" key="5">
    <source>
        <dbReference type="ARBA" id="ARBA00022723"/>
    </source>
</evidence>
<dbReference type="Gene3D" id="1.10.630.10">
    <property type="entry name" value="Cytochrome P450"/>
    <property type="match status" value="1"/>
</dbReference>
<feature type="signal peptide" evidence="12">
    <location>
        <begin position="1"/>
        <end position="24"/>
    </location>
</feature>
<keyword evidence="4 10" id="KW-0349">Heme</keyword>
<gene>
    <name evidence="13" type="ORF">QN277_012394</name>
</gene>
<evidence type="ECO:0000256" key="7">
    <source>
        <dbReference type="ARBA" id="ARBA00023004"/>
    </source>
</evidence>
<evidence type="ECO:0000313" key="13">
    <source>
        <dbReference type="EMBL" id="KAK4280823.1"/>
    </source>
</evidence>
<comment type="similarity">
    <text evidence="3 11">Belongs to the cytochrome P450 family.</text>
</comment>
<evidence type="ECO:0000256" key="4">
    <source>
        <dbReference type="ARBA" id="ARBA00022617"/>
    </source>
</evidence>
<evidence type="ECO:0000256" key="11">
    <source>
        <dbReference type="RuleBase" id="RU000461"/>
    </source>
</evidence>
<evidence type="ECO:0000256" key="9">
    <source>
        <dbReference type="ARBA" id="ARBA00023136"/>
    </source>
</evidence>
<dbReference type="PROSITE" id="PS00086">
    <property type="entry name" value="CYTOCHROME_P450"/>
    <property type="match status" value="1"/>
</dbReference>
<evidence type="ECO:0008006" key="15">
    <source>
        <dbReference type="Google" id="ProtNLM"/>
    </source>
</evidence>
<dbReference type="GO" id="GO:0016705">
    <property type="term" value="F:oxidoreductase activity, acting on paired donors, with incorporation or reduction of molecular oxygen"/>
    <property type="evidence" value="ECO:0007669"/>
    <property type="project" value="InterPro"/>
</dbReference>
<dbReference type="GO" id="GO:0020037">
    <property type="term" value="F:heme binding"/>
    <property type="evidence" value="ECO:0007669"/>
    <property type="project" value="InterPro"/>
</dbReference>
<comment type="caution">
    <text evidence="13">The sequence shown here is derived from an EMBL/GenBank/DDBJ whole genome shotgun (WGS) entry which is preliminary data.</text>
</comment>
<protein>
    <recommendedName>
        <fullName evidence="15">Cytochrome P450</fullName>
    </recommendedName>
</protein>
<reference evidence="13" key="1">
    <citation type="submission" date="2023-10" db="EMBL/GenBank/DDBJ databases">
        <title>Chromosome-level genome of the transformable northern wattle, Acacia crassicarpa.</title>
        <authorList>
            <person name="Massaro I."/>
            <person name="Sinha N.R."/>
            <person name="Poethig S."/>
            <person name="Leichty A.R."/>
        </authorList>
    </citation>
    <scope>NUCLEOTIDE SEQUENCE</scope>
    <source>
        <strain evidence="13">Acra3RX</strain>
        <tissue evidence="13">Leaf</tissue>
    </source>
</reference>
<dbReference type="GO" id="GO:0016020">
    <property type="term" value="C:membrane"/>
    <property type="evidence" value="ECO:0007669"/>
    <property type="project" value="UniProtKB-SubCell"/>
</dbReference>
<accession>A0AAE1N0H4</accession>
<dbReference type="AlphaFoldDB" id="A0AAE1N0H4"/>
<keyword evidence="5 10" id="KW-0479">Metal-binding</keyword>
<evidence type="ECO:0000256" key="1">
    <source>
        <dbReference type="ARBA" id="ARBA00001971"/>
    </source>
</evidence>
<dbReference type="CDD" id="cd11072">
    <property type="entry name" value="CYP71-like"/>
    <property type="match status" value="1"/>
</dbReference>
<comment type="subcellular location">
    <subcellularLocation>
        <location evidence="2">Membrane</location>
    </subcellularLocation>
</comment>
<evidence type="ECO:0000256" key="3">
    <source>
        <dbReference type="ARBA" id="ARBA00010617"/>
    </source>
</evidence>
<keyword evidence="14" id="KW-1185">Reference proteome</keyword>
<dbReference type="Proteomes" id="UP001293593">
    <property type="component" value="Unassembled WGS sequence"/>
</dbReference>
<evidence type="ECO:0000256" key="6">
    <source>
        <dbReference type="ARBA" id="ARBA00023002"/>
    </source>
</evidence>
<dbReference type="EMBL" id="JAWXYG010000002">
    <property type="protein sequence ID" value="KAK4280823.1"/>
    <property type="molecule type" value="Genomic_DNA"/>
</dbReference>
<evidence type="ECO:0000256" key="12">
    <source>
        <dbReference type="SAM" id="SignalP"/>
    </source>
</evidence>
<keyword evidence="6 11" id="KW-0560">Oxidoreductase</keyword>
<dbReference type="GO" id="GO:0005506">
    <property type="term" value="F:iron ion binding"/>
    <property type="evidence" value="ECO:0007669"/>
    <property type="project" value="InterPro"/>
</dbReference>
<evidence type="ECO:0000256" key="8">
    <source>
        <dbReference type="ARBA" id="ARBA00023033"/>
    </source>
</evidence>
<dbReference type="InterPro" id="IPR017972">
    <property type="entry name" value="Cyt_P450_CS"/>
</dbReference>
<keyword evidence="12" id="KW-0732">Signal</keyword>
<dbReference type="PANTHER" id="PTHR47943:SF9">
    <property type="entry name" value="CYTOCHROME P450"/>
    <property type="match status" value="1"/>
</dbReference>
<dbReference type="PANTHER" id="PTHR47943">
    <property type="entry name" value="CYTOCHROME P450 93A3-LIKE"/>
    <property type="match status" value="1"/>
</dbReference>
<evidence type="ECO:0000256" key="10">
    <source>
        <dbReference type="PIRSR" id="PIRSR602401-1"/>
    </source>
</evidence>
<proteinExistence type="inferred from homology"/>
<dbReference type="InterPro" id="IPR036396">
    <property type="entry name" value="Cyt_P450_sf"/>
</dbReference>
<organism evidence="13 14">
    <name type="scientific">Acacia crassicarpa</name>
    <name type="common">northern wattle</name>
    <dbReference type="NCBI Taxonomy" id="499986"/>
    <lineage>
        <taxon>Eukaryota</taxon>
        <taxon>Viridiplantae</taxon>
        <taxon>Streptophyta</taxon>
        <taxon>Embryophyta</taxon>
        <taxon>Tracheophyta</taxon>
        <taxon>Spermatophyta</taxon>
        <taxon>Magnoliopsida</taxon>
        <taxon>eudicotyledons</taxon>
        <taxon>Gunneridae</taxon>
        <taxon>Pentapetalae</taxon>
        <taxon>rosids</taxon>
        <taxon>fabids</taxon>
        <taxon>Fabales</taxon>
        <taxon>Fabaceae</taxon>
        <taxon>Caesalpinioideae</taxon>
        <taxon>mimosoid clade</taxon>
        <taxon>Acacieae</taxon>
        <taxon>Acacia</taxon>
    </lineage>
</organism>
<keyword evidence="9" id="KW-0472">Membrane</keyword>
<feature type="chain" id="PRO_5042059040" description="Cytochrome P450" evidence="12">
    <location>
        <begin position="25"/>
        <end position="501"/>
    </location>
</feature>
<dbReference type="InterPro" id="IPR001128">
    <property type="entry name" value="Cyt_P450"/>
</dbReference>
<feature type="binding site" description="axial binding residue" evidence="10">
    <location>
        <position position="440"/>
    </location>
    <ligand>
        <name>heme</name>
        <dbReference type="ChEBI" id="CHEBI:30413"/>
    </ligand>
    <ligandPart>
        <name>Fe</name>
        <dbReference type="ChEBI" id="CHEBI:18248"/>
    </ligandPart>
</feature>
<name>A0AAE1N0H4_9FABA</name>
<comment type="cofactor">
    <cofactor evidence="1 10">
        <name>heme</name>
        <dbReference type="ChEBI" id="CHEBI:30413"/>
    </cofactor>
</comment>
<sequence>MLPSLLLLPLLLLLSVLFLFLCRRRPKDDLKQPPGPWAWPIIGNLHLLGTLPHRSLQSLAKSYGPVLSVRLGQVPAVVISSPEAAEPFLKTHDIVFASRPKTQASEILSYGSKGMAFSEYGPYWRNMRKLCTLQLFSASKVDMFGPLRREELGQLVKSIKESAAAREAVDLTEKVELLVEDTMYKMIFGCNRDSRFDLKGLIHETLELVGAFNIADFVSFLAPLDIQGFTRRLRKMSKELDEILETIIREHEDAQQGGQNKGHKDFVDILLSCMDAYDDPHDFVIDRTNIKAILLDMLGGSLDTSAAVVLWAFPELLRNPRVMKKLQHELENQVGTSKMVEEADLPRLSYLDMVIKETMRLYPVAPFLVPRECREDITINGYYIKKNTRIMVNAWSIGRDPKIWSHNVESFYPERFLDSNMDYRGHNFQFLPFGSGRRGCPGIQLGLTTVKLILAQLVHCFNWKLPEGMSPDKLDMTETFGLSMPRANHLLTIPSCRLPIN</sequence>
<dbReference type="PRINTS" id="PR00385">
    <property type="entry name" value="P450"/>
</dbReference>
<dbReference type="FunFam" id="1.10.630.10:FF:000011">
    <property type="entry name" value="Cytochrome P450 83B1"/>
    <property type="match status" value="1"/>
</dbReference>
<keyword evidence="8 11" id="KW-0503">Monooxygenase</keyword>
<dbReference type="GO" id="GO:0004497">
    <property type="term" value="F:monooxygenase activity"/>
    <property type="evidence" value="ECO:0007669"/>
    <property type="project" value="UniProtKB-KW"/>
</dbReference>
<dbReference type="Pfam" id="PF00067">
    <property type="entry name" value="p450"/>
    <property type="match status" value="1"/>
</dbReference>
<dbReference type="SUPFAM" id="SSF48264">
    <property type="entry name" value="Cytochrome P450"/>
    <property type="match status" value="1"/>
</dbReference>
<evidence type="ECO:0000256" key="2">
    <source>
        <dbReference type="ARBA" id="ARBA00004370"/>
    </source>
</evidence>
<dbReference type="InterPro" id="IPR002401">
    <property type="entry name" value="Cyt_P450_E_grp-I"/>
</dbReference>
<dbReference type="PRINTS" id="PR00463">
    <property type="entry name" value="EP450I"/>
</dbReference>